<keyword evidence="4 8" id="KW-0238">DNA-binding</keyword>
<evidence type="ECO:0000256" key="5">
    <source>
        <dbReference type="ARBA" id="ARBA00023155"/>
    </source>
</evidence>
<evidence type="ECO:0000313" key="12">
    <source>
        <dbReference type="RefSeq" id="XP_048332140.2"/>
    </source>
</evidence>
<sequence>MVSQDSPPHPSSNILHQFIISDSITNQTQFENQQFDPYGSTFRGGIAFPPSLGVLPSIQSLGERMSRSIDLVQAPSVAEESEISQTRHLMDLLGAANESNQHAQRLSLSLGSHMFVPPVQYRQRSLNPDLMNPSYLLSGEEAREACNVGVGHVTDDYSFAGSGLASSSTSLNRPCSTLYGAESLSTVIGQSRYLKPAQLLLEEIVNVGGKAVEISNEKYVGKLCGGGRRGAMSLSSELKAELCSSGVVSADKHEFQMKIAKLIALLEEVEGRYEKYYHQMKEVMASFEMIAGLGAAKCYTALALQAMSRHFCSLRDAIVSHINVERRKLLQDLPKISTGLSQLSLLDRESRQNRMSLQQLGIVQSQRQAWRPIRGLPETSVAILRAWLFEHFLHPYPSDSEKLTLASQTGLTKNQVSNWFINARVRLWKPMIEEMYKEEFGDSSEDSNPLVSGSMTGEAVTDHEED</sequence>
<evidence type="ECO:0000256" key="4">
    <source>
        <dbReference type="ARBA" id="ARBA00023125"/>
    </source>
</evidence>
<dbReference type="SMART" id="SM00574">
    <property type="entry name" value="POX"/>
    <property type="match status" value="1"/>
</dbReference>
<organism evidence="11 12">
    <name type="scientific">Ziziphus jujuba</name>
    <name type="common">Chinese jujube</name>
    <name type="synonym">Ziziphus sativa</name>
    <dbReference type="NCBI Taxonomy" id="326968"/>
    <lineage>
        <taxon>Eukaryota</taxon>
        <taxon>Viridiplantae</taxon>
        <taxon>Streptophyta</taxon>
        <taxon>Embryophyta</taxon>
        <taxon>Tracheophyta</taxon>
        <taxon>Spermatophyta</taxon>
        <taxon>Magnoliopsida</taxon>
        <taxon>eudicotyledons</taxon>
        <taxon>Gunneridae</taxon>
        <taxon>Pentapetalae</taxon>
        <taxon>rosids</taxon>
        <taxon>fabids</taxon>
        <taxon>Rosales</taxon>
        <taxon>Rhamnaceae</taxon>
        <taxon>Paliureae</taxon>
        <taxon>Ziziphus</taxon>
    </lineage>
</organism>
<feature type="region of interest" description="Disordered" evidence="9">
    <location>
        <begin position="439"/>
        <end position="466"/>
    </location>
</feature>
<dbReference type="Proteomes" id="UP001652623">
    <property type="component" value="Chromosome 5"/>
</dbReference>
<evidence type="ECO:0000259" key="10">
    <source>
        <dbReference type="PROSITE" id="PS50071"/>
    </source>
</evidence>
<evidence type="ECO:0000256" key="7">
    <source>
        <dbReference type="ARBA" id="ARBA00023242"/>
    </source>
</evidence>
<evidence type="ECO:0000256" key="6">
    <source>
        <dbReference type="ARBA" id="ARBA00023163"/>
    </source>
</evidence>
<keyword evidence="6" id="KW-0804">Transcription</keyword>
<dbReference type="Gene3D" id="1.10.10.60">
    <property type="entry name" value="Homeodomain-like"/>
    <property type="match status" value="1"/>
</dbReference>
<dbReference type="SMART" id="SM00389">
    <property type="entry name" value="HOX"/>
    <property type="match status" value="1"/>
</dbReference>
<evidence type="ECO:0000256" key="3">
    <source>
        <dbReference type="ARBA" id="ARBA00023015"/>
    </source>
</evidence>
<name>A0ABM3INF5_ZIZJJ</name>
<dbReference type="PANTHER" id="PTHR11850">
    <property type="entry name" value="HOMEOBOX PROTEIN TRANSCRIPTION FACTORS"/>
    <property type="match status" value="1"/>
</dbReference>
<evidence type="ECO:0000256" key="1">
    <source>
        <dbReference type="ARBA" id="ARBA00004123"/>
    </source>
</evidence>
<comment type="subcellular location">
    <subcellularLocation>
        <location evidence="1 8">Nucleus</location>
    </subcellularLocation>
</comment>
<gene>
    <name evidence="12" type="primary">LOC107435472</name>
</gene>
<feature type="compositionally biased region" description="Polar residues" evidence="9">
    <location>
        <begin position="446"/>
        <end position="455"/>
    </location>
</feature>
<feature type="domain" description="Homeobox" evidence="10">
    <location>
        <begin position="367"/>
        <end position="430"/>
    </location>
</feature>
<dbReference type="InterPro" id="IPR050224">
    <property type="entry name" value="TALE_homeobox"/>
</dbReference>
<dbReference type="PROSITE" id="PS50071">
    <property type="entry name" value="HOMEOBOX_2"/>
    <property type="match status" value="1"/>
</dbReference>
<dbReference type="RefSeq" id="XP_048332140.2">
    <property type="nucleotide sequence ID" value="XM_048476183.2"/>
</dbReference>
<keyword evidence="7 8" id="KW-0539">Nucleus</keyword>
<keyword evidence="3" id="KW-0805">Transcription regulation</keyword>
<reference evidence="12" key="1">
    <citation type="submission" date="2025-08" db="UniProtKB">
        <authorList>
            <consortium name="RefSeq"/>
        </authorList>
    </citation>
    <scope>IDENTIFICATION</scope>
    <source>
        <tissue evidence="12">Seedling</tissue>
    </source>
</reference>
<accession>A0ABM3INF5</accession>
<feature type="DNA-binding region" description="Homeobox" evidence="8">
    <location>
        <begin position="369"/>
        <end position="431"/>
    </location>
</feature>
<dbReference type="Pfam" id="PF05920">
    <property type="entry name" value="Homeobox_KN"/>
    <property type="match status" value="1"/>
</dbReference>
<dbReference type="GeneID" id="107435472"/>
<proteinExistence type="inferred from homology"/>
<keyword evidence="5 8" id="KW-0371">Homeobox</keyword>
<evidence type="ECO:0000256" key="2">
    <source>
        <dbReference type="ARBA" id="ARBA00006454"/>
    </source>
</evidence>
<dbReference type="SUPFAM" id="SSF46689">
    <property type="entry name" value="Homeodomain-like"/>
    <property type="match status" value="1"/>
</dbReference>
<dbReference type="InterPro" id="IPR008422">
    <property type="entry name" value="KN_HD"/>
</dbReference>
<dbReference type="InterPro" id="IPR006563">
    <property type="entry name" value="POX_dom"/>
</dbReference>
<protein>
    <submittedName>
        <fullName evidence="12">BEL1-like homeodomain protein 11</fullName>
    </submittedName>
</protein>
<dbReference type="InterPro" id="IPR001356">
    <property type="entry name" value="HD"/>
</dbReference>
<evidence type="ECO:0000313" key="11">
    <source>
        <dbReference type="Proteomes" id="UP001652623"/>
    </source>
</evidence>
<comment type="similarity">
    <text evidence="2">Belongs to the TALE/BELL homeobox family.</text>
</comment>
<dbReference type="Pfam" id="PF07526">
    <property type="entry name" value="POX"/>
    <property type="match status" value="1"/>
</dbReference>
<dbReference type="InterPro" id="IPR009057">
    <property type="entry name" value="Homeodomain-like_sf"/>
</dbReference>
<dbReference type="CDD" id="cd00086">
    <property type="entry name" value="homeodomain"/>
    <property type="match status" value="1"/>
</dbReference>
<keyword evidence="11" id="KW-1185">Reference proteome</keyword>
<evidence type="ECO:0000256" key="9">
    <source>
        <dbReference type="SAM" id="MobiDB-lite"/>
    </source>
</evidence>
<evidence type="ECO:0000256" key="8">
    <source>
        <dbReference type="PROSITE-ProRule" id="PRU00108"/>
    </source>
</evidence>